<gene>
    <name evidence="2" type="ORF">AW10_04087</name>
</gene>
<protein>
    <submittedName>
        <fullName evidence="2">Uncharacterized protein</fullName>
    </submittedName>
</protein>
<name>A0A011QE54_9PROT</name>
<dbReference type="STRING" id="1454003.AW10_04087"/>
<feature type="compositionally biased region" description="Basic and acidic residues" evidence="1">
    <location>
        <begin position="170"/>
        <end position="180"/>
    </location>
</feature>
<evidence type="ECO:0000256" key="1">
    <source>
        <dbReference type="SAM" id="MobiDB-lite"/>
    </source>
</evidence>
<proteinExistence type="predicted"/>
<feature type="region of interest" description="Disordered" evidence="1">
    <location>
        <begin position="22"/>
        <end position="117"/>
    </location>
</feature>
<organism evidence="2 3">
    <name type="scientific">Candidatus Accumulibacter appositus</name>
    <dbReference type="NCBI Taxonomy" id="1454003"/>
    <lineage>
        <taxon>Bacteria</taxon>
        <taxon>Pseudomonadati</taxon>
        <taxon>Pseudomonadota</taxon>
        <taxon>Betaproteobacteria</taxon>
        <taxon>Candidatus Accumulibacter</taxon>
    </lineage>
</organism>
<dbReference type="Proteomes" id="UP000021816">
    <property type="component" value="Unassembled WGS sequence"/>
</dbReference>
<evidence type="ECO:0000313" key="2">
    <source>
        <dbReference type="EMBL" id="EXI77019.1"/>
    </source>
</evidence>
<feature type="region of interest" description="Disordered" evidence="1">
    <location>
        <begin position="162"/>
        <end position="237"/>
    </location>
</feature>
<accession>A0A011QE54</accession>
<feature type="compositionally biased region" description="Basic and acidic residues" evidence="1">
    <location>
        <begin position="47"/>
        <end position="56"/>
    </location>
</feature>
<reference evidence="2 3" key="1">
    <citation type="submission" date="2014-02" db="EMBL/GenBank/DDBJ databases">
        <title>Expanding our view of genomic diversity in Candidatus Accumulibacter clades.</title>
        <authorList>
            <person name="Skennerton C.T."/>
            <person name="Barr J.J."/>
            <person name="Slater F.R."/>
            <person name="Bond P.L."/>
            <person name="Tyson G.W."/>
        </authorList>
    </citation>
    <scope>NUCLEOTIDE SEQUENCE [LARGE SCALE GENOMIC DNA]</scope>
    <source>
        <strain evidence="3">BA-92</strain>
    </source>
</reference>
<dbReference type="AlphaFoldDB" id="A0A011QE54"/>
<feature type="compositionally biased region" description="Basic residues" evidence="1">
    <location>
        <begin position="83"/>
        <end position="93"/>
    </location>
</feature>
<feature type="compositionally biased region" description="Basic and acidic residues" evidence="1">
    <location>
        <begin position="66"/>
        <end position="75"/>
    </location>
</feature>
<sequence length="237" mass="27180">MSPEAMWRNRYHEAGEQYLFGTEPLLGTPGKTAAGGTKGAVARRWRRQELGVDRRAGSRGHPSRSKAADRRRERLTSAPLQRFSRRQRFRQRRTAAAGGRRGLGRRRGGGRDDDTRKEIRPELADRWREWTTRHLLRGTRFRKGSRFHTPSYMTGSNLTSVRNRRAGTSARDKEERDEHPLSAARAVRRTRKHRGVDSARWARTRRNAPLPWRSPARHAHGGSAGGVGRPHEHLRRG</sequence>
<dbReference type="EMBL" id="JEMX01000133">
    <property type="protein sequence ID" value="EXI77019.1"/>
    <property type="molecule type" value="Genomic_DNA"/>
</dbReference>
<comment type="caution">
    <text evidence="2">The sequence shown here is derived from an EMBL/GenBank/DDBJ whole genome shotgun (WGS) entry which is preliminary data.</text>
</comment>
<evidence type="ECO:0000313" key="3">
    <source>
        <dbReference type="Proteomes" id="UP000021816"/>
    </source>
</evidence>